<name>A0A4R1HET8_9GAMM</name>
<dbReference type="RefSeq" id="WP_165869102.1">
    <property type="nucleotide sequence ID" value="NZ_SMFX01000001.1"/>
</dbReference>
<keyword evidence="2" id="KW-1185">Reference proteome</keyword>
<organism evidence="1 2">
    <name type="scientific">Thiogranum longum</name>
    <dbReference type="NCBI Taxonomy" id="1537524"/>
    <lineage>
        <taxon>Bacteria</taxon>
        <taxon>Pseudomonadati</taxon>
        <taxon>Pseudomonadota</taxon>
        <taxon>Gammaproteobacteria</taxon>
        <taxon>Chromatiales</taxon>
        <taxon>Ectothiorhodospiraceae</taxon>
        <taxon>Thiogranum</taxon>
    </lineage>
</organism>
<dbReference type="Proteomes" id="UP000295707">
    <property type="component" value="Unassembled WGS sequence"/>
</dbReference>
<proteinExistence type="predicted"/>
<evidence type="ECO:0000313" key="2">
    <source>
        <dbReference type="Proteomes" id="UP000295707"/>
    </source>
</evidence>
<sequence>MTKHNLANSFLPRKLFAELVSALLASGYRCVAPKVRDDAIVYEELRAGDSLPSGISVHQSPGCYKVEITDSPRNFDWSNGPFALKPVVFKSRETLCHRAVLDQHGA</sequence>
<protein>
    <submittedName>
        <fullName evidence="1">Uncharacterized protein</fullName>
    </submittedName>
</protein>
<comment type="caution">
    <text evidence="1">The sequence shown here is derived from an EMBL/GenBank/DDBJ whole genome shotgun (WGS) entry which is preliminary data.</text>
</comment>
<accession>A0A4R1HET8</accession>
<gene>
    <name evidence="1" type="ORF">DFR30_1121</name>
</gene>
<reference evidence="1 2" key="1">
    <citation type="submission" date="2019-03" db="EMBL/GenBank/DDBJ databases">
        <title>Genomic Encyclopedia of Type Strains, Phase IV (KMG-IV): sequencing the most valuable type-strain genomes for metagenomic binning, comparative biology and taxonomic classification.</title>
        <authorList>
            <person name="Goeker M."/>
        </authorList>
    </citation>
    <scope>NUCLEOTIDE SEQUENCE [LARGE SCALE GENOMIC DNA]</scope>
    <source>
        <strain evidence="1 2">DSM 19610</strain>
    </source>
</reference>
<dbReference type="AlphaFoldDB" id="A0A4R1HET8"/>
<evidence type="ECO:0000313" key="1">
    <source>
        <dbReference type="EMBL" id="TCK17869.1"/>
    </source>
</evidence>
<dbReference type="EMBL" id="SMFX01000001">
    <property type="protein sequence ID" value="TCK17869.1"/>
    <property type="molecule type" value="Genomic_DNA"/>
</dbReference>